<keyword evidence="3" id="KW-1185">Reference proteome</keyword>
<protein>
    <submittedName>
        <fullName evidence="2">Uncharacterized protein</fullName>
    </submittedName>
</protein>
<keyword evidence="1" id="KW-0812">Transmembrane</keyword>
<feature type="transmembrane region" description="Helical" evidence="1">
    <location>
        <begin position="12"/>
        <end position="35"/>
    </location>
</feature>
<gene>
    <name evidence="2" type="ORF">JRO89_XS06G0138700</name>
</gene>
<evidence type="ECO:0000313" key="2">
    <source>
        <dbReference type="EMBL" id="KAH7569292.1"/>
    </source>
</evidence>
<proteinExistence type="predicted"/>
<dbReference type="EMBL" id="JAFEMO010000006">
    <property type="protein sequence ID" value="KAH7569292.1"/>
    <property type="molecule type" value="Genomic_DNA"/>
</dbReference>
<evidence type="ECO:0000256" key="1">
    <source>
        <dbReference type="SAM" id="Phobius"/>
    </source>
</evidence>
<keyword evidence="1" id="KW-1133">Transmembrane helix</keyword>
<sequence length="219" mass="23655">MGALGDYKPDVAMLGLQFCYTVVSLLTRASLLQWMSPSVYVVYRQAMATLLIASIAYFLRDVVFHEEIFPFHTVVPSSSVLDPFPNLVLPVPASGLFHDLDSSSAPIISPEQAIASQLDVPDDVSLSPVPAMVPAPATDSDDMFLPATAVDVASPAQGVPASVADLRRSPRSVKTPHYLRDYHYNLLTGSVVTAPTTSLQSFPYCISIHISYDSLSDSH</sequence>
<accession>A0ABQ8HYJ2</accession>
<keyword evidence="1" id="KW-0472">Membrane</keyword>
<organism evidence="2 3">
    <name type="scientific">Xanthoceras sorbifolium</name>
    <dbReference type="NCBI Taxonomy" id="99658"/>
    <lineage>
        <taxon>Eukaryota</taxon>
        <taxon>Viridiplantae</taxon>
        <taxon>Streptophyta</taxon>
        <taxon>Embryophyta</taxon>
        <taxon>Tracheophyta</taxon>
        <taxon>Spermatophyta</taxon>
        <taxon>Magnoliopsida</taxon>
        <taxon>eudicotyledons</taxon>
        <taxon>Gunneridae</taxon>
        <taxon>Pentapetalae</taxon>
        <taxon>rosids</taxon>
        <taxon>malvids</taxon>
        <taxon>Sapindales</taxon>
        <taxon>Sapindaceae</taxon>
        <taxon>Xanthoceroideae</taxon>
        <taxon>Xanthoceras</taxon>
    </lineage>
</organism>
<evidence type="ECO:0000313" key="3">
    <source>
        <dbReference type="Proteomes" id="UP000827721"/>
    </source>
</evidence>
<feature type="transmembrane region" description="Helical" evidence="1">
    <location>
        <begin position="41"/>
        <end position="59"/>
    </location>
</feature>
<dbReference type="Proteomes" id="UP000827721">
    <property type="component" value="Unassembled WGS sequence"/>
</dbReference>
<name>A0ABQ8HYJ2_9ROSI</name>
<comment type="caution">
    <text evidence="2">The sequence shown here is derived from an EMBL/GenBank/DDBJ whole genome shotgun (WGS) entry which is preliminary data.</text>
</comment>
<reference evidence="2 3" key="1">
    <citation type="submission" date="2021-02" db="EMBL/GenBank/DDBJ databases">
        <title>Plant Genome Project.</title>
        <authorList>
            <person name="Zhang R.-G."/>
        </authorList>
    </citation>
    <scope>NUCLEOTIDE SEQUENCE [LARGE SCALE GENOMIC DNA]</scope>
    <source>
        <tissue evidence="2">Leaves</tissue>
    </source>
</reference>